<accession>A0A6V8NIR8</accession>
<organism evidence="4 7">
    <name type="scientific">Candidatus Hakubella thermalkaliphila</name>
    <dbReference type="NCBI Taxonomy" id="2754717"/>
    <lineage>
        <taxon>Bacteria</taxon>
        <taxon>Bacillati</taxon>
        <taxon>Actinomycetota</taxon>
        <taxon>Actinomycetota incertae sedis</taxon>
        <taxon>Candidatus Hakubellales</taxon>
        <taxon>Candidatus Hakubellaceae</taxon>
        <taxon>Candidatus Hakubella</taxon>
    </lineage>
</organism>
<dbReference type="Pfam" id="PF00076">
    <property type="entry name" value="RRM_1"/>
    <property type="match status" value="1"/>
</dbReference>
<dbReference type="Gene3D" id="3.30.70.330">
    <property type="match status" value="1"/>
</dbReference>
<dbReference type="EMBL" id="BLSD01000394">
    <property type="protein sequence ID" value="GFP40684.1"/>
    <property type="molecule type" value="Genomic_DNA"/>
</dbReference>
<keyword evidence="1" id="KW-0694">RNA-binding</keyword>
<evidence type="ECO:0000259" key="3">
    <source>
        <dbReference type="PROSITE" id="PS50102"/>
    </source>
</evidence>
<feature type="domain" description="RRM" evidence="3">
    <location>
        <begin position="3"/>
        <end position="81"/>
    </location>
</feature>
<dbReference type="InterPro" id="IPR035979">
    <property type="entry name" value="RBD_domain_sf"/>
</dbReference>
<sequence>MGNKLYVGGFPYSVKEEKLLELFSQHGSVQSVKLISDKYTGRSKGFGFIEMGSAEEAQKAISELNGIEFEGRTLVVSEARPQEDRPRRSEGGRSEGGRGPRKARW</sequence>
<evidence type="ECO:0000313" key="4">
    <source>
        <dbReference type="EMBL" id="GFP20148.1"/>
    </source>
</evidence>
<dbReference type="GO" id="GO:0003723">
    <property type="term" value="F:RNA binding"/>
    <property type="evidence" value="ECO:0007669"/>
    <property type="project" value="UniProtKB-KW"/>
</dbReference>
<dbReference type="SUPFAM" id="SSF54928">
    <property type="entry name" value="RNA-binding domain, RBD"/>
    <property type="match status" value="1"/>
</dbReference>
<dbReference type="SMART" id="SM00360">
    <property type="entry name" value="RRM"/>
    <property type="match status" value="1"/>
</dbReference>
<evidence type="ECO:0000256" key="1">
    <source>
        <dbReference type="ARBA" id="ARBA00022884"/>
    </source>
</evidence>
<protein>
    <recommendedName>
        <fullName evidence="3">RRM domain-containing protein</fullName>
    </recommendedName>
</protein>
<dbReference type="InterPro" id="IPR048289">
    <property type="entry name" value="RRM2_NsCP33-like"/>
</dbReference>
<feature type="compositionally biased region" description="Basic and acidic residues" evidence="2">
    <location>
        <begin position="80"/>
        <end position="98"/>
    </location>
</feature>
<dbReference type="InterPro" id="IPR052462">
    <property type="entry name" value="SLIRP/GR-RBP-like"/>
</dbReference>
<feature type="region of interest" description="Disordered" evidence="2">
    <location>
        <begin position="75"/>
        <end position="105"/>
    </location>
</feature>
<evidence type="ECO:0000313" key="6">
    <source>
        <dbReference type="Proteomes" id="UP000569018"/>
    </source>
</evidence>
<name>A0A6V8NIR8_9ACTN</name>
<dbReference type="CDD" id="cd21608">
    <property type="entry name" value="RRM2_NsCP33_like"/>
    <property type="match status" value="1"/>
</dbReference>
<dbReference type="EMBL" id="BLRU01000270">
    <property type="protein sequence ID" value="GFP20148.1"/>
    <property type="molecule type" value="Genomic_DNA"/>
</dbReference>
<gene>
    <name evidence="4" type="ORF">HKBW3S03_01649</name>
    <name evidence="5" type="ORF">HKBW3S47_02381</name>
</gene>
<comment type="caution">
    <text evidence="4">The sequence shown here is derived from an EMBL/GenBank/DDBJ whole genome shotgun (WGS) entry which is preliminary data.</text>
</comment>
<evidence type="ECO:0000313" key="5">
    <source>
        <dbReference type="EMBL" id="GFP40684.1"/>
    </source>
</evidence>
<dbReference type="InterPro" id="IPR000504">
    <property type="entry name" value="RRM_dom"/>
</dbReference>
<dbReference type="RefSeq" id="WP_176236452.1">
    <property type="nucleotide sequence ID" value="NZ_BLRU01000270.1"/>
</dbReference>
<dbReference type="PROSITE" id="PS50102">
    <property type="entry name" value="RRM"/>
    <property type="match status" value="1"/>
</dbReference>
<dbReference type="PANTHER" id="PTHR48027">
    <property type="entry name" value="HETEROGENEOUS NUCLEAR RIBONUCLEOPROTEIN 87F-RELATED"/>
    <property type="match status" value="1"/>
</dbReference>
<dbReference type="Proteomes" id="UP000574717">
    <property type="component" value="Unassembled WGS sequence"/>
</dbReference>
<dbReference type="InterPro" id="IPR012677">
    <property type="entry name" value="Nucleotide-bd_a/b_plait_sf"/>
</dbReference>
<dbReference type="AlphaFoldDB" id="A0A6V8NIR8"/>
<proteinExistence type="predicted"/>
<evidence type="ECO:0000313" key="7">
    <source>
        <dbReference type="Proteomes" id="UP000574717"/>
    </source>
</evidence>
<evidence type="ECO:0000256" key="2">
    <source>
        <dbReference type="SAM" id="MobiDB-lite"/>
    </source>
</evidence>
<reference evidence="6 7" key="1">
    <citation type="journal article" date="2020" name="Front. Microbiol.">
        <title>Single-cell genomics of novel Actinobacteria with the Wood-Ljungdahl pathway discovered in a serpentinizing system.</title>
        <authorList>
            <person name="Merino N."/>
            <person name="Kawai M."/>
            <person name="Boyd E.S."/>
            <person name="Colman D.R."/>
            <person name="McGlynn S.E."/>
            <person name="Nealson K.H."/>
            <person name="Kurokawa K."/>
            <person name="Hongoh Y."/>
        </authorList>
    </citation>
    <scope>NUCLEOTIDE SEQUENCE [LARGE SCALE GENOMIC DNA]</scope>
    <source>
        <strain evidence="4 7">S03</strain>
        <strain evidence="5 6">S47</strain>
    </source>
</reference>
<dbReference type="Proteomes" id="UP000569018">
    <property type="component" value="Unassembled WGS sequence"/>
</dbReference>